<dbReference type="GO" id="GO:0010038">
    <property type="term" value="P:response to metal ion"/>
    <property type="evidence" value="ECO:0007669"/>
    <property type="project" value="InterPro"/>
</dbReference>
<accession>A0A5B9Q7K8</accession>
<dbReference type="InterPro" id="IPR038765">
    <property type="entry name" value="Papain-like_cys_pep_sf"/>
</dbReference>
<dbReference type="GO" id="GO:0046872">
    <property type="term" value="F:metal ion binding"/>
    <property type="evidence" value="ECO:0007669"/>
    <property type="project" value="UniProtKB-KW"/>
</dbReference>
<evidence type="ECO:0000256" key="1">
    <source>
        <dbReference type="ARBA" id="ARBA00012468"/>
    </source>
</evidence>
<dbReference type="Gene3D" id="3.90.70.30">
    <property type="entry name" value="Phytochelatin synthase, N-terminal domain"/>
    <property type="match status" value="1"/>
</dbReference>
<dbReference type="Proteomes" id="UP000323917">
    <property type="component" value="Chromosome"/>
</dbReference>
<keyword evidence="7" id="KW-1185">Reference proteome</keyword>
<dbReference type="RefSeq" id="WP_148072304.1">
    <property type="nucleotide sequence ID" value="NZ_CP042913.1"/>
</dbReference>
<name>A0A5B9Q7K8_9BACT</name>
<proteinExistence type="predicted"/>
<keyword evidence="4" id="KW-0479">Metal-binding</keyword>
<dbReference type="AlphaFoldDB" id="A0A5B9Q7K8"/>
<gene>
    <name evidence="6" type="ORF">Pr1d_08190</name>
</gene>
<protein>
    <recommendedName>
        <fullName evidence="1">glutathione gamma-glutamylcysteinyltransferase</fullName>
        <ecNumber evidence="1">2.3.2.15</ecNumber>
    </recommendedName>
</protein>
<evidence type="ECO:0000313" key="6">
    <source>
        <dbReference type="EMBL" id="QEG33555.1"/>
    </source>
</evidence>
<dbReference type="GO" id="GO:0016756">
    <property type="term" value="F:glutathione gamma-glutamylcysteinyltransferase activity"/>
    <property type="evidence" value="ECO:0007669"/>
    <property type="project" value="UniProtKB-EC"/>
</dbReference>
<keyword evidence="3" id="KW-0808">Transferase</keyword>
<evidence type="ECO:0000256" key="3">
    <source>
        <dbReference type="ARBA" id="ARBA00022679"/>
    </source>
</evidence>
<reference evidence="6 7" key="1">
    <citation type="submission" date="2019-08" db="EMBL/GenBank/DDBJ databases">
        <title>Deep-cultivation of Planctomycetes and their phenomic and genomic characterization uncovers novel biology.</title>
        <authorList>
            <person name="Wiegand S."/>
            <person name="Jogler M."/>
            <person name="Boedeker C."/>
            <person name="Pinto D."/>
            <person name="Vollmers J."/>
            <person name="Rivas-Marin E."/>
            <person name="Kohn T."/>
            <person name="Peeters S.H."/>
            <person name="Heuer A."/>
            <person name="Rast P."/>
            <person name="Oberbeckmann S."/>
            <person name="Bunk B."/>
            <person name="Jeske O."/>
            <person name="Meyerdierks A."/>
            <person name="Storesund J.E."/>
            <person name="Kallscheuer N."/>
            <person name="Luecker S."/>
            <person name="Lage O.M."/>
            <person name="Pohl T."/>
            <person name="Merkel B.J."/>
            <person name="Hornburger P."/>
            <person name="Mueller R.-W."/>
            <person name="Bruemmer F."/>
            <person name="Labrenz M."/>
            <person name="Spormann A.M."/>
            <person name="Op den Camp H."/>
            <person name="Overmann J."/>
            <person name="Amann R."/>
            <person name="Jetten M.S.M."/>
            <person name="Mascher T."/>
            <person name="Medema M.H."/>
            <person name="Devos D.P."/>
            <person name="Kaster A.-K."/>
            <person name="Ovreas L."/>
            <person name="Rohde M."/>
            <person name="Galperin M.Y."/>
            <person name="Jogler C."/>
        </authorList>
    </citation>
    <scope>NUCLEOTIDE SEQUENCE [LARGE SCALE GENOMIC DNA]</scope>
    <source>
        <strain evidence="6 7">Pr1d</strain>
    </source>
</reference>
<dbReference type="InterPro" id="IPR040409">
    <property type="entry name" value="PCS-like"/>
</dbReference>
<dbReference type="Pfam" id="PF05023">
    <property type="entry name" value="Phytochelatin"/>
    <property type="match status" value="1"/>
</dbReference>
<evidence type="ECO:0000313" key="7">
    <source>
        <dbReference type="Proteomes" id="UP000323917"/>
    </source>
</evidence>
<organism evidence="6 7">
    <name type="scientific">Bythopirellula goksoeyrii</name>
    <dbReference type="NCBI Taxonomy" id="1400387"/>
    <lineage>
        <taxon>Bacteria</taxon>
        <taxon>Pseudomonadati</taxon>
        <taxon>Planctomycetota</taxon>
        <taxon>Planctomycetia</taxon>
        <taxon>Pirellulales</taxon>
        <taxon>Lacipirellulaceae</taxon>
        <taxon>Bythopirellula</taxon>
    </lineage>
</organism>
<evidence type="ECO:0000256" key="4">
    <source>
        <dbReference type="ARBA" id="ARBA00022723"/>
    </source>
</evidence>
<dbReference type="InterPro" id="IPR038156">
    <property type="entry name" value="PCS_N_sf"/>
</dbReference>
<dbReference type="KEGG" id="bgok:Pr1d_08190"/>
<evidence type="ECO:0000256" key="2">
    <source>
        <dbReference type="ARBA" id="ARBA00022539"/>
    </source>
</evidence>
<dbReference type="PANTHER" id="PTHR33447:SF20">
    <property type="entry name" value="GLUTATHIONE GAMMA-GLUTAMYLCYSTEINYLTRANSFERASE"/>
    <property type="match status" value="1"/>
</dbReference>
<dbReference type="InterPro" id="IPR007719">
    <property type="entry name" value="PCS_N"/>
</dbReference>
<dbReference type="GO" id="GO:0046938">
    <property type="term" value="P:phytochelatin biosynthetic process"/>
    <property type="evidence" value="ECO:0007669"/>
    <property type="project" value="InterPro"/>
</dbReference>
<dbReference type="PANTHER" id="PTHR33447">
    <property type="entry name" value="GLUTATHIONE GAMMA-GLUTAMYLCYSTEINYLTRANSFERASE"/>
    <property type="match status" value="1"/>
</dbReference>
<dbReference type="SUPFAM" id="SSF54001">
    <property type="entry name" value="Cysteine proteinases"/>
    <property type="match status" value="1"/>
</dbReference>
<dbReference type="OrthoDB" id="8560621at2"/>
<dbReference type="PROSITE" id="PS51443">
    <property type="entry name" value="PCS"/>
    <property type="match status" value="1"/>
</dbReference>
<sequence length="220" mass="24686">MADINPVYFDTEEGASLFNSADVKGHFWTICRFFISEKYLTYCGIASGVTILNSLGLEAPDEPQIYPYKMFTQDNLFTDEVLHRRRPLDVEKGGNTLEQLANILSVFDIQVDVCFADSMDVGACRNLLIETLKAPNRRVIIDFGRRTLGQKGNGHFSPLAAYHSGEDRFLLMDVARYKLPPCWVKGEMLYNAMTDIDSTSGRSRGFLVASNREVSPILPA</sequence>
<dbReference type="EMBL" id="CP042913">
    <property type="protein sequence ID" value="QEG33555.1"/>
    <property type="molecule type" value="Genomic_DNA"/>
</dbReference>
<keyword evidence="2" id="KW-0104">Cadmium</keyword>
<evidence type="ECO:0000259" key="5">
    <source>
        <dbReference type="PROSITE" id="PS51443"/>
    </source>
</evidence>
<dbReference type="EC" id="2.3.2.15" evidence="1"/>
<feature type="domain" description="Peptidase C83" evidence="5">
    <location>
        <begin position="1"/>
        <end position="214"/>
    </location>
</feature>